<dbReference type="SUPFAM" id="SSF56281">
    <property type="entry name" value="Metallo-hydrolase/oxidoreductase"/>
    <property type="match status" value="1"/>
</dbReference>
<dbReference type="CDD" id="cd07729">
    <property type="entry name" value="AHL_lactonase_MBL-fold"/>
    <property type="match status" value="1"/>
</dbReference>
<dbReference type="AlphaFoldDB" id="A0A178XTJ7"/>
<dbReference type="InterPro" id="IPR036866">
    <property type="entry name" value="RibonucZ/Hydroxyglut_hydro"/>
</dbReference>
<keyword evidence="4 7" id="KW-0378">Hydrolase</keyword>
<protein>
    <submittedName>
        <fullName evidence="7">Hydrolase glyoxylase</fullName>
    </submittedName>
</protein>
<comment type="similarity">
    <text evidence="2">Belongs to the metallo-beta-lactamase superfamily.</text>
</comment>
<proteinExistence type="inferred from homology"/>
<dbReference type="SMART" id="SM00849">
    <property type="entry name" value="Lactamase_B"/>
    <property type="match status" value="1"/>
</dbReference>
<dbReference type="OrthoDB" id="9773738at2"/>
<dbReference type="GO" id="GO:0046872">
    <property type="term" value="F:metal ion binding"/>
    <property type="evidence" value="ECO:0007669"/>
    <property type="project" value="UniProtKB-KW"/>
</dbReference>
<evidence type="ECO:0000256" key="3">
    <source>
        <dbReference type="ARBA" id="ARBA00022723"/>
    </source>
</evidence>
<organism evidence="7 8">
    <name type="scientific">Sinorhizobium glycinis</name>
    <dbReference type="NCBI Taxonomy" id="1472378"/>
    <lineage>
        <taxon>Bacteria</taxon>
        <taxon>Pseudomonadati</taxon>
        <taxon>Pseudomonadota</taxon>
        <taxon>Alphaproteobacteria</taxon>
        <taxon>Hyphomicrobiales</taxon>
        <taxon>Rhizobiaceae</taxon>
        <taxon>Sinorhizobium/Ensifer group</taxon>
        <taxon>Sinorhizobium</taxon>
    </lineage>
</organism>
<dbReference type="PANTHER" id="PTHR42978">
    <property type="entry name" value="QUORUM-QUENCHING LACTONASE YTNP-RELATED-RELATED"/>
    <property type="match status" value="1"/>
</dbReference>
<evidence type="ECO:0000259" key="6">
    <source>
        <dbReference type="SMART" id="SM00849"/>
    </source>
</evidence>
<dbReference type="RefSeq" id="WP_064243040.1">
    <property type="nucleotide sequence ID" value="NZ_LPUX01000061.1"/>
</dbReference>
<evidence type="ECO:0000256" key="2">
    <source>
        <dbReference type="ARBA" id="ARBA00007749"/>
    </source>
</evidence>
<dbReference type="Gene3D" id="3.60.15.10">
    <property type="entry name" value="Ribonuclease Z/Hydroxyacylglutathione hydrolase-like"/>
    <property type="match status" value="1"/>
</dbReference>
<accession>A0A178XTJ7</accession>
<reference evidence="7 8" key="1">
    <citation type="journal article" date="2016" name="Int. J. Syst. Evol. Microbiol.">
        <title>Ensifer glycinis sp. nov., an novel rhizobial species associated with Glycine spp.</title>
        <authorList>
            <person name="Yan H."/>
            <person name="Yan J."/>
            <person name="Sui X.H."/>
            <person name="Wang E.T."/>
            <person name="Chen W.X."/>
            <person name="Zhang X.X."/>
            <person name="Chen W.F."/>
        </authorList>
    </citation>
    <scope>NUCLEOTIDE SEQUENCE [LARGE SCALE GENOMIC DNA]</scope>
    <source>
        <strain evidence="7 8">CCBAU 23380</strain>
    </source>
</reference>
<dbReference type="InterPro" id="IPR001279">
    <property type="entry name" value="Metallo-B-lactamas"/>
</dbReference>
<dbReference type="PANTHER" id="PTHR42978:SF7">
    <property type="entry name" value="METALLO-HYDROLASE RV2300C-RELATED"/>
    <property type="match status" value="1"/>
</dbReference>
<evidence type="ECO:0000256" key="5">
    <source>
        <dbReference type="ARBA" id="ARBA00022833"/>
    </source>
</evidence>
<dbReference type="InterPro" id="IPR051013">
    <property type="entry name" value="MBL_superfamily_lactonases"/>
</dbReference>
<comment type="cofactor">
    <cofactor evidence="1">
        <name>Zn(2+)</name>
        <dbReference type="ChEBI" id="CHEBI:29105"/>
    </cofactor>
</comment>
<dbReference type="STRING" id="1472378.AU381_23380"/>
<gene>
    <name evidence="7" type="ORF">AU381_23380</name>
</gene>
<feature type="domain" description="Metallo-beta-lactamase" evidence="6">
    <location>
        <begin position="34"/>
        <end position="256"/>
    </location>
</feature>
<name>A0A178XTJ7_9HYPH</name>
<comment type="caution">
    <text evidence="7">The sequence shown here is derived from an EMBL/GenBank/DDBJ whole genome shotgun (WGS) entry which is preliminary data.</text>
</comment>
<keyword evidence="3" id="KW-0479">Metal-binding</keyword>
<dbReference type="EMBL" id="LPUX01000061">
    <property type="protein sequence ID" value="OAP38504.1"/>
    <property type="molecule type" value="Genomic_DNA"/>
</dbReference>
<evidence type="ECO:0000313" key="7">
    <source>
        <dbReference type="EMBL" id="OAP38504.1"/>
    </source>
</evidence>
<evidence type="ECO:0000313" key="8">
    <source>
        <dbReference type="Proteomes" id="UP000094025"/>
    </source>
</evidence>
<sequence length="288" mass="31663">MGAHSVWVLEYAQSPVHPVSGVYYGAHNQGTMNLPFAYILIRTADAVALVDVGHDANDFGGEIANSIGVTGWTSPDIVLGECGVRPEDVTHIFITHAHFDHIGGLKFFPNAKIFIQKKELESWMWILAKGRRFRSLLAGLNPADILYLTQANIEGRLELLEGTREDVLPGIHLYPAHDTHTAGSQYVVVQNGGSDDRLVLSGDVVYTYRNLTGDDQLDPCFVPPGLANGSQTKLIQAAEEMLGIVGNDERRIIPVHEEKLAQFYPSRLSDHGLRIVEICVADGERSRV</sequence>
<dbReference type="Proteomes" id="UP000094025">
    <property type="component" value="Unassembled WGS sequence"/>
</dbReference>
<evidence type="ECO:0000256" key="1">
    <source>
        <dbReference type="ARBA" id="ARBA00001947"/>
    </source>
</evidence>
<dbReference type="Pfam" id="PF00753">
    <property type="entry name" value="Lactamase_B"/>
    <property type="match status" value="1"/>
</dbReference>
<evidence type="ECO:0000256" key="4">
    <source>
        <dbReference type="ARBA" id="ARBA00022801"/>
    </source>
</evidence>
<keyword evidence="8" id="KW-1185">Reference proteome</keyword>
<keyword evidence="5" id="KW-0862">Zinc</keyword>
<dbReference type="GO" id="GO:0016787">
    <property type="term" value="F:hydrolase activity"/>
    <property type="evidence" value="ECO:0007669"/>
    <property type="project" value="UniProtKB-KW"/>
</dbReference>